<feature type="transmembrane region" description="Helical" evidence="1">
    <location>
        <begin position="46"/>
        <end position="65"/>
    </location>
</feature>
<keyword evidence="1" id="KW-0472">Membrane</keyword>
<organism evidence="2 3">
    <name type="scientific">Campylobacter mucosalis CCUG 21559</name>
    <dbReference type="NCBI Taxonomy" id="1032067"/>
    <lineage>
        <taxon>Bacteria</taxon>
        <taxon>Pseudomonadati</taxon>
        <taxon>Campylobacterota</taxon>
        <taxon>Epsilonproteobacteria</taxon>
        <taxon>Campylobacterales</taxon>
        <taxon>Campylobacteraceae</taxon>
        <taxon>Campylobacter</taxon>
    </lineage>
</organism>
<keyword evidence="3" id="KW-1185">Reference proteome</keyword>
<evidence type="ECO:0000256" key="1">
    <source>
        <dbReference type="SAM" id="Phobius"/>
    </source>
</evidence>
<reference evidence="2 3" key="1">
    <citation type="submission" date="2016-07" db="EMBL/GenBank/DDBJ databases">
        <title>Comparative genomics of the Campylobacter concisus group.</title>
        <authorList>
            <person name="Miller W.G."/>
            <person name="Yee E."/>
            <person name="Chapman M.H."/>
            <person name="Huynh S."/>
            <person name="Bono J.L."/>
            <person name="On S.L.W."/>
            <person name="StLeger J."/>
            <person name="Foster G."/>
            <person name="Parker C.T."/>
        </authorList>
    </citation>
    <scope>NUCLEOTIDE SEQUENCE [LARGE SCALE GENOMIC DNA]</scope>
    <source>
        <strain evidence="2 3">CCUG 21559</strain>
    </source>
</reference>
<sequence length="104" mass="12127">MKHIKFLILATASAFMATLCCLPVLLFVLFGTSFSFLSFLEPLSEFRLIFTMFSLICFALSIFFNQNTCAVGQRRKRWIFIYLFFAFLMIILLSYPEILGEFYA</sequence>
<proteinExistence type="predicted"/>
<feature type="transmembrane region" description="Helical" evidence="1">
    <location>
        <begin position="7"/>
        <end position="40"/>
    </location>
</feature>
<name>A0A6G5QHJ9_9BACT</name>
<evidence type="ECO:0000313" key="3">
    <source>
        <dbReference type="Proteomes" id="UP000503264"/>
    </source>
</evidence>
<dbReference type="Proteomes" id="UP000503264">
    <property type="component" value="Chromosome"/>
</dbReference>
<evidence type="ECO:0000313" key="2">
    <source>
        <dbReference type="EMBL" id="QCD44976.1"/>
    </source>
</evidence>
<dbReference type="EMBL" id="CP012542">
    <property type="protein sequence ID" value="QCD44976.1"/>
    <property type="molecule type" value="Genomic_DNA"/>
</dbReference>
<protein>
    <submittedName>
        <fullName evidence="2">Putative mercury transporter, membrane protein MerT</fullName>
    </submittedName>
</protein>
<accession>A0A6G5QHJ9</accession>
<dbReference type="AlphaFoldDB" id="A0A6G5QHJ9"/>
<keyword evidence="1" id="KW-1133">Transmembrane helix</keyword>
<keyword evidence="1" id="KW-0812">Transmembrane</keyword>
<gene>
    <name evidence="2" type="ORF">CMUC_1206</name>
</gene>
<feature type="transmembrane region" description="Helical" evidence="1">
    <location>
        <begin position="77"/>
        <end position="95"/>
    </location>
</feature>